<feature type="region of interest" description="Disordered" evidence="1">
    <location>
        <begin position="735"/>
        <end position="754"/>
    </location>
</feature>
<sequence>MSEKTFGMTGESVDSNGIKDAKKQRSRSLSRAFSWMKSRKKNKKNADSPVVRGGSGDATSKKKQNSLGPKANPKPDDENQLTVHYTAGQPYQENVFIPGNRPQYLENLHSEAQEGLKSLQQENETLNGNGLDCTDNQSLSSARTFQPEDETFQNRTSDNHLADPPDTRSQLTRTGSTFKPLTVTPKKEKKGQKKSRRTTITGIPQQVEKELGLERKQIDKTHGVGNGAEDTTDIIIAPTIDGAPQQEKPQGVRVHLQAIEAMDLVTEEEAEQILHRHITKVYLDDSVLNHKVCPRLSPLQRPKSLAVPGMTTNSCINEPHSPVMSISPQATYLSKIIPNAILPFSVDIIEISRSRSRSSVRTVSKSSLVTASPALSHSSIRFNTRGLILNESSSASDWSHSQSSETIVSNNSTISSQGSKNYGEEVHPQEKTAEKLTPDQMSINSCSSWVTASSNVAPEGNSLLTVTQSECGRSSSPCVSMESAVEESDTISIKSDKSFSRNLSVTKMKKPPTPPRRTYSLHQAANGKAEENLVSMAENGSDPDQLANKDSLTKYGGRQSQSEEEDVFSPVLLSETNSIDLKMGASSPPDNSVNISATTSHLTTEQVENRNNLFSLKSKFERTMSPSSGYSSQSATPTLPSKGICYPPSPVSKKAKPIKPDRINSCTSPAASVSSSLTSLSSSTSEPVQKEQTPTVSSPTAQPSKNTLITLPKPFIPVGKVNDSKVSSRKDLFFIPPHPKVKLPTRHPRSADEE</sequence>
<dbReference type="Ensembl" id="ENSECRT00000018598.1">
    <property type="protein sequence ID" value="ENSECRP00000018230.1"/>
    <property type="gene ID" value="ENSECRG00000012187.1"/>
</dbReference>
<feature type="compositionally biased region" description="Low complexity" evidence="1">
    <location>
        <begin position="395"/>
        <end position="404"/>
    </location>
</feature>
<reference evidence="2" key="1">
    <citation type="submission" date="2021-06" db="EMBL/GenBank/DDBJ databases">
        <authorList>
            <consortium name="Wellcome Sanger Institute Data Sharing"/>
        </authorList>
    </citation>
    <scope>NUCLEOTIDE SEQUENCE [LARGE SCALE GENOMIC DNA]</scope>
</reference>
<evidence type="ECO:0008006" key="4">
    <source>
        <dbReference type="Google" id="ProtNLM"/>
    </source>
</evidence>
<feature type="compositionally biased region" description="Basic residues" evidence="1">
    <location>
        <begin position="187"/>
        <end position="197"/>
    </location>
</feature>
<dbReference type="Pfam" id="PF15273">
    <property type="entry name" value="NHS"/>
    <property type="match status" value="1"/>
</dbReference>
<proteinExistence type="predicted"/>
<evidence type="ECO:0000313" key="3">
    <source>
        <dbReference type="Proteomes" id="UP000694620"/>
    </source>
</evidence>
<accession>A0A8C4SKT6</accession>
<feature type="compositionally biased region" description="Basic and acidic residues" evidence="1">
    <location>
        <begin position="157"/>
        <end position="166"/>
    </location>
</feature>
<feature type="region of interest" description="Disordered" evidence="1">
    <location>
        <begin position="1"/>
        <end position="104"/>
    </location>
</feature>
<name>A0A8C4SKT6_ERPCA</name>
<protein>
    <recommendedName>
        <fullName evidence="4">KIAA1522</fullName>
    </recommendedName>
</protein>
<evidence type="ECO:0000256" key="1">
    <source>
        <dbReference type="SAM" id="MobiDB-lite"/>
    </source>
</evidence>
<feature type="compositionally biased region" description="Polar residues" evidence="1">
    <location>
        <begin position="588"/>
        <end position="610"/>
    </location>
</feature>
<feature type="region of interest" description="Disordered" evidence="1">
    <location>
        <begin position="395"/>
        <end position="432"/>
    </location>
</feature>
<dbReference type="GeneTree" id="ENSGT00950000182963"/>
<dbReference type="Proteomes" id="UP000694620">
    <property type="component" value="Chromosome 14"/>
</dbReference>
<reference evidence="2" key="3">
    <citation type="submission" date="2025-09" db="UniProtKB">
        <authorList>
            <consortium name="Ensembl"/>
        </authorList>
    </citation>
    <scope>IDENTIFICATION</scope>
</reference>
<feature type="compositionally biased region" description="Basic residues" evidence="1">
    <location>
        <begin position="739"/>
        <end position="748"/>
    </location>
</feature>
<feature type="region of interest" description="Disordered" evidence="1">
    <location>
        <begin position="538"/>
        <end position="610"/>
    </location>
</feature>
<dbReference type="AlphaFoldDB" id="A0A8C4SKT6"/>
<feature type="compositionally biased region" description="Polar residues" evidence="1">
    <location>
        <begin position="690"/>
        <end position="708"/>
    </location>
</feature>
<feature type="compositionally biased region" description="Polar residues" evidence="1">
    <location>
        <begin position="624"/>
        <end position="639"/>
    </location>
</feature>
<feature type="compositionally biased region" description="Polar residues" evidence="1">
    <location>
        <begin position="167"/>
        <end position="179"/>
    </location>
</feature>
<dbReference type="PANTHER" id="PTHR23039">
    <property type="entry name" value="NANCE-HORAN SYNDROME PROTEIN"/>
    <property type="match status" value="1"/>
</dbReference>
<feature type="region of interest" description="Disordered" evidence="1">
    <location>
        <begin position="144"/>
        <end position="205"/>
    </location>
</feature>
<feature type="region of interest" description="Disordered" evidence="1">
    <location>
        <begin position="623"/>
        <end position="708"/>
    </location>
</feature>
<dbReference type="PANTHER" id="PTHR23039:SF6">
    <property type="entry name" value="SIMILAR TO MKIAA1522 PROTEIN"/>
    <property type="match status" value="1"/>
</dbReference>
<feature type="compositionally biased region" description="Polar residues" evidence="1">
    <location>
        <begin position="405"/>
        <end position="420"/>
    </location>
</feature>
<feature type="compositionally biased region" description="Low complexity" evidence="1">
    <location>
        <begin position="668"/>
        <end position="687"/>
    </location>
</feature>
<feature type="compositionally biased region" description="Basic and acidic residues" evidence="1">
    <location>
        <begin position="422"/>
        <end position="432"/>
    </location>
</feature>
<dbReference type="GO" id="GO:0030154">
    <property type="term" value="P:cell differentiation"/>
    <property type="evidence" value="ECO:0007669"/>
    <property type="project" value="TreeGrafter"/>
</dbReference>
<reference evidence="2" key="2">
    <citation type="submission" date="2025-08" db="UniProtKB">
        <authorList>
            <consortium name="Ensembl"/>
        </authorList>
    </citation>
    <scope>IDENTIFICATION</scope>
</reference>
<organism evidence="2 3">
    <name type="scientific">Erpetoichthys calabaricus</name>
    <name type="common">Rope fish</name>
    <name type="synonym">Calamoichthys calabaricus</name>
    <dbReference type="NCBI Taxonomy" id="27687"/>
    <lineage>
        <taxon>Eukaryota</taxon>
        <taxon>Metazoa</taxon>
        <taxon>Chordata</taxon>
        <taxon>Craniata</taxon>
        <taxon>Vertebrata</taxon>
        <taxon>Euteleostomi</taxon>
        <taxon>Actinopterygii</taxon>
        <taxon>Polypteriformes</taxon>
        <taxon>Polypteridae</taxon>
        <taxon>Erpetoichthys</taxon>
    </lineage>
</organism>
<keyword evidence="3" id="KW-1185">Reference proteome</keyword>
<evidence type="ECO:0000313" key="2">
    <source>
        <dbReference type="Ensembl" id="ENSECRP00000018230.1"/>
    </source>
</evidence>
<dbReference type="InterPro" id="IPR024845">
    <property type="entry name" value="NHS-like"/>
</dbReference>